<protein>
    <submittedName>
        <fullName evidence="1">Uncharacterized protein</fullName>
    </submittedName>
</protein>
<dbReference type="Proteomes" id="UP000054564">
    <property type="component" value="Unassembled WGS sequence"/>
</dbReference>
<accession>A0A0L0UJV0</accession>
<proteinExistence type="predicted"/>
<evidence type="ECO:0000313" key="1">
    <source>
        <dbReference type="EMBL" id="KNE87372.1"/>
    </source>
</evidence>
<name>A0A0L0UJV0_9BASI</name>
<reference evidence="2" key="1">
    <citation type="submission" date="2014-03" db="EMBL/GenBank/DDBJ databases">
        <title>The Genome Sequence of Puccinia striiformis f. sp. tritici PST-78.</title>
        <authorList>
            <consortium name="The Broad Institute Genome Sequencing Platform"/>
            <person name="Cuomo C."/>
            <person name="Hulbert S."/>
            <person name="Chen X."/>
            <person name="Walker B."/>
            <person name="Young S.K."/>
            <person name="Zeng Q."/>
            <person name="Gargeya S."/>
            <person name="Fitzgerald M."/>
            <person name="Haas B."/>
            <person name="Abouelleil A."/>
            <person name="Alvarado L."/>
            <person name="Arachchi H.M."/>
            <person name="Berlin A.M."/>
            <person name="Chapman S.B."/>
            <person name="Goldberg J."/>
            <person name="Griggs A."/>
            <person name="Gujja S."/>
            <person name="Hansen M."/>
            <person name="Howarth C."/>
            <person name="Imamovic A."/>
            <person name="Larimer J."/>
            <person name="McCowan C."/>
            <person name="Montmayeur A."/>
            <person name="Murphy C."/>
            <person name="Neiman D."/>
            <person name="Pearson M."/>
            <person name="Priest M."/>
            <person name="Roberts A."/>
            <person name="Saif S."/>
            <person name="Shea T."/>
            <person name="Sisk P."/>
            <person name="Sykes S."/>
            <person name="Wortman J."/>
            <person name="Nusbaum C."/>
            <person name="Birren B."/>
        </authorList>
    </citation>
    <scope>NUCLEOTIDE SEQUENCE [LARGE SCALE GENOMIC DNA]</scope>
    <source>
        <strain evidence="2">race PST-78</strain>
    </source>
</reference>
<organism evidence="1 2">
    <name type="scientific">Puccinia striiformis f. sp. tritici PST-78</name>
    <dbReference type="NCBI Taxonomy" id="1165861"/>
    <lineage>
        <taxon>Eukaryota</taxon>
        <taxon>Fungi</taxon>
        <taxon>Dikarya</taxon>
        <taxon>Basidiomycota</taxon>
        <taxon>Pucciniomycotina</taxon>
        <taxon>Pucciniomycetes</taxon>
        <taxon>Pucciniales</taxon>
        <taxon>Pucciniaceae</taxon>
        <taxon>Puccinia</taxon>
    </lineage>
</organism>
<dbReference type="AlphaFoldDB" id="A0A0L0UJV0"/>
<evidence type="ECO:0000313" key="2">
    <source>
        <dbReference type="Proteomes" id="UP000054564"/>
    </source>
</evidence>
<sequence>MSPLPTNANDPDSSTSFDNVALTLGPISGGHDLILGTPFLSQFCLSLPISDQSIYCNASNIISHRDRLPVRIEGERVPSRVSGPFPA</sequence>
<keyword evidence="2" id="KW-1185">Reference proteome</keyword>
<comment type="caution">
    <text evidence="1">The sequence shown here is derived from an EMBL/GenBank/DDBJ whole genome shotgun (WGS) entry which is preliminary data.</text>
</comment>
<dbReference type="EMBL" id="AJIL01005640">
    <property type="protein sequence ID" value="KNE87372.1"/>
    <property type="molecule type" value="Genomic_DNA"/>
</dbReference>
<gene>
    <name evidence="1" type="ORF">PSTG_19243</name>
</gene>